<dbReference type="RefSeq" id="WP_339968428.1">
    <property type="nucleotide sequence ID" value="NZ_JBBHJY010000008.1"/>
</dbReference>
<keyword evidence="3" id="KW-1185">Reference proteome</keyword>
<sequence>MSGFFFAFLTALLASLGARDQLLVAQMALRQGPRPGLLAVGVLATALTCAGAAWLATTLTEQVPGSGAKMIFAGIALVLAGGEAVLLGARKPPEEPTRSLFAALVVIAAQQVTDAVRFMVVALALLTASPVTAGIGAFAAGTASLTTAWIAPEVMAHPAMATLRRMAGAFLTIAGLVLVWRGIP</sequence>
<keyword evidence="1" id="KW-0812">Transmembrane</keyword>
<dbReference type="EMBL" id="JBBHJY010000008">
    <property type="protein sequence ID" value="MEJ6011319.1"/>
    <property type="molecule type" value="Genomic_DNA"/>
</dbReference>
<proteinExistence type="predicted"/>
<comment type="caution">
    <text evidence="2">The sequence shown here is derived from an EMBL/GenBank/DDBJ whole genome shotgun (WGS) entry which is preliminary data.</text>
</comment>
<accession>A0ABU8SCV6</accession>
<organism evidence="2 3">
    <name type="scientific">Novosphingobium aquae</name>
    <dbReference type="NCBI Taxonomy" id="3133435"/>
    <lineage>
        <taxon>Bacteria</taxon>
        <taxon>Pseudomonadati</taxon>
        <taxon>Pseudomonadota</taxon>
        <taxon>Alphaproteobacteria</taxon>
        <taxon>Sphingomonadales</taxon>
        <taxon>Sphingomonadaceae</taxon>
        <taxon>Novosphingobium</taxon>
    </lineage>
</organism>
<name>A0ABU8SCV6_9SPHN</name>
<evidence type="ECO:0000313" key="3">
    <source>
        <dbReference type="Proteomes" id="UP001379235"/>
    </source>
</evidence>
<dbReference type="Proteomes" id="UP001379235">
    <property type="component" value="Unassembled WGS sequence"/>
</dbReference>
<evidence type="ECO:0000313" key="2">
    <source>
        <dbReference type="EMBL" id="MEJ6011319.1"/>
    </source>
</evidence>
<keyword evidence="1" id="KW-0472">Membrane</keyword>
<protein>
    <recommendedName>
        <fullName evidence="4">GDT1 family protein</fullName>
    </recommendedName>
</protein>
<evidence type="ECO:0008006" key="4">
    <source>
        <dbReference type="Google" id="ProtNLM"/>
    </source>
</evidence>
<feature type="transmembrane region" description="Helical" evidence="1">
    <location>
        <begin position="68"/>
        <end position="89"/>
    </location>
</feature>
<feature type="transmembrane region" description="Helical" evidence="1">
    <location>
        <begin position="35"/>
        <end position="56"/>
    </location>
</feature>
<evidence type="ECO:0000256" key="1">
    <source>
        <dbReference type="SAM" id="Phobius"/>
    </source>
</evidence>
<keyword evidence="1" id="KW-1133">Transmembrane helix</keyword>
<feature type="transmembrane region" description="Helical" evidence="1">
    <location>
        <begin position="163"/>
        <end position="183"/>
    </location>
</feature>
<gene>
    <name evidence="2" type="ORF">WG900_15460</name>
</gene>
<reference evidence="2 3" key="1">
    <citation type="submission" date="2024-03" db="EMBL/GenBank/DDBJ databases">
        <authorList>
            <person name="Jo J.-H."/>
        </authorList>
    </citation>
    <scope>NUCLEOTIDE SEQUENCE [LARGE SCALE GENOMIC DNA]</scope>
    <source>
        <strain evidence="2 3">AS3R-12</strain>
    </source>
</reference>